<dbReference type="Pfam" id="PF00072">
    <property type="entry name" value="Response_reg"/>
    <property type="match status" value="1"/>
</dbReference>
<dbReference type="STRING" id="595536.GCA_000178815_01267"/>
<dbReference type="PANTHER" id="PTHR44591:SF3">
    <property type="entry name" value="RESPONSE REGULATORY DOMAIN-CONTAINING PROTEIN"/>
    <property type="match status" value="1"/>
</dbReference>
<protein>
    <submittedName>
        <fullName evidence="6">Response regulator</fullName>
    </submittedName>
</protein>
<evidence type="ECO:0000256" key="2">
    <source>
        <dbReference type="ARBA" id="ARBA00023015"/>
    </source>
</evidence>
<proteinExistence type="predicted"/>
<dbReference type="AlphaFoldDB" id="A0A2D2D4F1"/>
<keyword evidence="2" id="KW-0805">Transcription regulation</keyword>
<dbReference type="SMART" id="SM00448">
    <property type="entry name" value="REC"/>
    <property type="match status" value="1"/>
</dbReference>
<evidence type="ECO:0000259" key="5">
    <source>
        <dbReference type="PROSITE" id="PS50110"/>
    </source>
</evidence>
<dbReference type="PROSITE" id="PS50110">
    <property type="entry name" value="RESPONSE_REGULATORY"/>
    <property type="match status" value="1"/>
</dbReference>
<dbReference type="GO" id="GO:0000160">
    <property type="term" value="P:phosphorelay signal transduction system"/>
    <property type="evidence" value="ECO:0007669"/>
    <property type="project" value="InterPro"/>
</dbReference>
<organism evidence="6 7">
    <name type="scientific">Methylosinus trichosporium (strain ATCC 35070 / NCIMB 11131 / UNIQEM 75 / OB3b)</name>
    <dbReference type="NCBI Taxonomy" id="595536"/>
    <lineage>
        <taxon>Bacteria</taxon>
        <taxon>Pseudomonadati</taxon>
        <taxon>Pseudomonadota</taxon>
        <taxon>Alphaproteobacteria</taxon>
        <taxon>Hyphomicrobiales</taxon>
        <taxon>Methylocystaceae</taxon>
        <taxon>Methylosinus</taxon>
    </lineage>
</organism>
<dbReference type="SUPFAM" id="SSF52172">
    <property type="entry name" value="CheY-like"/>
    <property type="match status" value="1"/>
</dbReference>
<keyword evidence="7" id="KW-1185">Reference proteome</keyword>
<evidence type="ECO:0000313" key="6">
    <source>
        <dbReference type="EMBL" id="ATQ69846.1"/>
    </source>
</evidence>
<feature type="domain" description="Response regulatory" evidence="5">
    <location>
        <begin position="8"/>
        <end position="125"/>
    </location>
</feature>
<evidence type="ECO:0000256" key="4">
    <source>
        <dbReference type="PROSITE-ProRule" id="PRU00169"/>
    </source>
</evidence>
<keyword evidence="3" id="KW-0804">Transcription</keyword>
<dbReference type="Proteomes" id="UP000230709">
    <property type="component" value="Chromosome"/>
</dbReference>
<evidence type="ECO:0000256" key="3">
    <source>
        <dbReference type="ARBA" id="ARBA00023163"/>
    </source>
</evidence>
<reference evidence="7" key="1">
    <citation type="submission" date="2017-10" db="EMBL/GenBank/DDBJ databases">
        <title>Completed PacBio SMRT sequence of Methylosinus trichosporium OB3b reveals presence of a third large plasmid.</title>
        <authorList>
            <person name="Charles T.C."/>
            <person name="Lynch M.D.J."/>
            <person name="Heil J.R."/>
            <person name="Cheng J."/>
        </authorList>
    </citation>
    <scope>NUCLEOTIDE SEQUENCE [LARGE SCALE GENOMIC DNA]</scope>
    <source>
        <strain evidence="7">OB3b</strain>
    </source>
</reference>
<dbReference type="EMBL" id="CP023737">
    <property type="protein sequence ID" value="ATQ69846.1"/>
    <property type="molecule type" value="Genomic_DNA"/>
</dbReference>
<evidence type="ECO:0000313" key="7">
    <source>
        <dbReference type="Proteomes" id="UP000230709"/>
    </source>
</evidence>
<evidence type="ECO:0000256" key="1">
    <source>
        <dbReference type="ARBA" id="ARBA00022553"/>
    </source>
</evidence>
<keyword evidence="1 4" id="KW-0597">Phosphoprotein</keyword>
<accession>A0A2D2D4F1</accession>
<sequence>MSIAAQIRVLIVDDTSTSRMLIRDGLEELGVRNIFFAGDGEQALQFMMSTPAHLVISDFNMPKLDGLGLLKAIRGYNPTKKVPFIMLTGRGDKEVLENAIKLGVNNFLTKPFTVPALKKALEAIIGKLA</sequence>
<dbReference type="InterPro" id="IPR001789">
    <property type="entry name" value="Sig_transdc_resp-reg_receiver"/>
</dbReference>
<dbReference type="RefSeq" id="WP_003609632.1">
    <property type="nucleotide sequence ID" value="NZ_ADVE02000001.1"/>
</dbReference>
<feature type="modified residue" description="4-aspartylphosphate" evidence="4">
    <location>
        <position position="58"/>
    </location>
</feature>
<gene>
    <name evidence="6" type="ORF">CQW49_19630</name>
</gene>
<dbReference type="InterPro" id="IPR011006">
    <property type="entry name" value="CheY-like_superfamily"/>
</dbReference>
<dbReference type="InterPro" id="IPR050595">
    <property type="entry name" value="Bact_response_regulator"/>
</dbReference>
<name>A0A2D2D4F1_METT3</name>
<dbReference type="KEGG" id="mtw:CQW49_19630"/>
<dbReference type="PANTHER" id="PTHR44591">
    <property type="entry name" value="STRESS RESPONSE REGULATOR PROTEIN 1"/>
    <property type="match status" value="1"/>
</dbReference>
<dbReference type="Gene3D" id="3.40.50.2300">
    <property type="match status" value="1"/>
</dbReference>